<evidence type="ECO:0000256" key="3">
    <source>
        <dbReference type="ARBA" id="ARBA00006576"/>
    </source>
</evidence>
<dbReference type="NCBIfam" id="TIGR01354">
    <property type="entry name" value="cyt_deam_tetra"/>
    <property type="match status" value="1"/>
</dbReference>
<feature type="domain" description="CMP/dCMP-type deaminase" evidence="16">
    <location>
        <begin position="3"/>
        <end position="139"/>
    </location>
</feature>
<keyword evidence="8 14" id="KW-0862">Zinc</keyword>
<dbReference type="KEGG" id="puo:RZN69_02700"/>
<feature type="binding site" evidence="14">
    <location>
        <position position="93"/>
    </location>
    <ligand>
        <name>Zn(2+)</name>
        <dbReference type="ChEBI" id="CHEBI:29105"/>
        <note>catalytic</note>
    </ligand>
</feature>
<feature type="binding site" evidence="13">
    <location>
        <begin position="44"/>
        <end position="50"/>
    </location>
    <ligand>
        <name>substrate</name>
    </ligand>
</feature>
<protein>
    <recommendedName>
        <fullName evidence="5 15">Cytidine deaminase</fullName>
        <ecNumber evidence="4 15">3.5.4.5</ecNumber>
    </recommendedName>
    <alternativeName>
        <fullName evidence="9 15">Cytidine aminohydrolase</fullName>
    </alternativeName>
</protein>
<keyword evidence="6 14" id="KW-0479">Metal-binding</keyword>
<dbReference type="EC" id="3.5.4.5" evidence="4 15"/>
<comment type="catalytic activity">
    <reaction evidence="11 15">
        <text>cytidine + H2O + H(+) = uridine + NH4(+)</text>
        <dbReference type="Rhea" id="RHEA:16069"/>
        <dbReference type="ChEBI" id="CHEBI:15377"/>
        <dbReference type="ChEBI" id="CHEBI:15378"/>
        <dbReference type="ChEBI" id="CHEBI:16704"/>
        <dbReference type="ChEBI" id="CHEBI:17562"/>
        <dbReference type="ChEBI" id="CHEBI:28938"/>
        <dbReference type="EC" id="3.5.4.5"/>
    </reaction>
</comment>
<dbReference type="AlphaFoldDB" id="A0AAQ3LB18"/>
<evidence type="ECO:0000256" key="6">
    <source>
        <dbReference type="ARBA" id="ARBA00022723"/>
    </source>
</evidence>
<sequence length="144" mass="15650">MKPIWKEALNAAAEARERAYAPYSNFYVGAALLTTDGQIITGVNVENAAYSVAICAERSALASAVSQGHQQFEAVFVTARHRDYDLDDPVSPCGVCRQALFEFRRAAGQPLAVIMANTKLDKIKESNIDELLVDGFGPELGDQK</sequence>
<dbReference type="InterPro" id="IPR050202">
    <property type="entry name" value="Cyt/Deoxycyt_deaminase"/>
</dbReference>
<dbReference type="NCBIfam" id="NF004064">
    <property type="entry name" value="PRK05578.1"/>
    <property type="match status" value="1"/>
</dbReference>
<evidence type="ECO:0000256" key="5">
    <source>
        <dbReference type="ARBA" id="ARBA00018266"/>
    </source>
</evidence>
<evidence type="ECO:0000256" key="9">
    <source>
        <dbReference type="ARBA" id="ARBA00032005"/>
    </source>
</evidence>
<evidence type="ECO:0000256" key="8">
    <source>
        <dbReference type="ARBA" id="ARBA00022833"/>
    </source>
</evidence>
<evidence type="ECO:0000256" key="10">
    <source>
        <dbReference type="ARBA" id="ARBA00049252"/>
    </source>
</evidence>
<accession>A0AAQ3LB18</accession>
<dbReference type="Proteomes" id="UP001304300">
    <property type="component" value="Chromosome"/>
</dbReference>
<comment type="function">
    <text evidence="2 15">This enzyme scavenges exogenous and endogenous cytidine and 2'-deoxycytidine for UMP synthesis.</text>
</comment>
<dbReference type="GO" id="GO:0055086">
    <property type="term" value="P:nucleobase-containing small molecule metabolic process"/>
    <property type="evidence" value="ECO:0007669"/>
    <property type="project" value="UniProtKB-ARBA"/>
</dbReference>
<dbReference type="GO" id="GO:0008270">
    <property type="term" value="F:zinc ion binding"/>
    <property type="evidence" value="ECO:0007669"/>
    <property type="project" value="UniProtKB-UniRule"/>
</dbReference>
<evidence type="ECO:0000256" key="7">
    <source>
        <dbReference type="ARBA" id="ARBA00022801"/>
    </source>
</evidence>
<evidence type="ECO:0000256" key="2">
    <source>
        <dbReference type="ARBA" id="ARBA00003949"/>
    </source>
</evidence>
<dbReference type="GO" id="GO:0072527">
    <property type="term" value="P:pyrimidine-containing compound metabolic process"/>
    <property type="evidence" value="ECO:0007669"/>
    <property type="project" value="UniProtKB-ARBA"/>
</dbReference>
<reference evidence="17 18" key="1">
    <citation type="submission" date="2023-10" db="EMBL/GenBank/DDBJ databases">
        <title>Rubellicoccus peritrichatus gen. nov., sp. nov., isolated from an algae of coral reef tank.</title>
        <authorList>
            <person name="Luo J."/>
        </authorList>
    </citation>
    <scope>NUCLEOTIDE SEQUENCE [LARGE SCALE GENOMIC DNA]</scope>
    <source>
        <strain evidence="17 18">CR14</strain>
    </source>
</reference>
<evidence type="ECO:0000256" key="14">
    <source>
        <dbReference type="PIRSR" id="PIRSR606262-3"/>
    </source>
</evidence>
<dbReference type="PROSITE" id="PS51747">
    <property type="entry name" value="CYT_DCMP_DEAMINASES_2"/>
    <property type="match status" value="1"/>
</dbReference>
<dbReference type="GO" id="GO:0005829">
    <property type="term" value="C:cytosol"/>
    <property type="evidence" value="ECO:0007669"/>
    <property type="project" value="TreeGrafter"/>
</dbReference>
<proteinExistence type="inferred from homology"/>
<dbReference type="RefSeq" id="WP_317834466.1">
    <property type="nucleotide sequence ID" value="NZ_CP136920.1"/>
</dbReference>
<name>A0AAQ3LB18_9BACT</name>
<dbReference type="PANTHER" id="PTHR11644:SF2">
    <property type="entry name" value="CYTIDINE DEAMINASE"/>
    <property type="match status" value="1"/>
</dbReference>
<evidence type="ECO:0000256" key="12">
    <source>
        <dbReference type="PIRSR" id="PIRSR606262-1"/>
    </source>
</evidence>
<comment type="cofactor">
    <cofactor evidence="1 14 15">
        <name>Zn(2+)</name>
        <dbReference type="ChEBI" id="CHEBI:29105"/>
    </cofactor>
</comment>
<dbReference type="Pfam" id="PF00383">
    <property type="entry name" value="dCMP_cyt_deam_1"/>
    <property type="match status" value="1"/>
</dbReference>
<evidence type="ECO:0000313" key="17">
    <source>
        <dbReference type="EMBL" id="WOO41982.1"/>
    </source>
</evidence>
<dbReference type="Gene3D" id="3.40.140.10">
    <property type="entry name" value="Cytidine Deaminase, domain 2"/>
    <property type="match status" value="1"/>
</dbReference>
<feature type="binding site" evidence="14">
    <location>
        <position position="55"/>
    </location>
    <ligand>
        <name>Zn(2+)</name>
        <dbReference type="ChEBI" id="CHEBI:29105"/>
        <note>catalytic</note>
    </ligand>
</feature>
<evidence type="ECO:0000313" key="18">
    <source>
        <dbReference type="Proteomes" id="UP001304300"/>
    </source>
</evidence>
<evidence type="ECO:0000256" key="15">
    <source>
        <dbReference type="RuleBase" id="RU364006"/>
    </source>
</evidence>
<dbReference type="SUPFAM" id="SSF53927">
    <property type="entry name" value="Cytidine deaminase-like"/>
    <property type="match status" value="1"/>
</dbReference>
<dbReference type="InterPro" id="IPR002125">
    <property type="entry name" value="CMP_dCMP_dom"/>
</dbReference>
<dbReference type="FunFam" id="3.40.140.10:FF:000008">
    <property type="entry name" value="Cytidine deaminase"/>
    <property type="match status" value="1"/>
</dbReference>
<evidence type="ECO:0000259" key="16">
    <source>
        <dbReference type="PROSITE" id="PS51747"/>
    </source>
</evidence>
<dbReference type="InterPro" id="IPR006262">
    <property type="entry name" value="Cyt_deam_tetra"/>
</dbReference>
<dbReference type="PANTHER" id="PTHR11644">
    <property type="entry name" value="CYTIDINE DEAMINASE"/>
    <property type="match status" value="1"/>
</dbReference>
<evidence type="ECO:0000256" key="1">
    <source>
        <dbReference type="ARBA" id="ARBA00001947"/>
    </source>
</evidence>
<dbReference type="PROSITE" id="PS00903">
    <property type="entry name" value="CYT_DCMP_DEAMINASES_1"/>
    <property type="match status" value="1"/>
</dbReference>
<dbReference type="CDD" id="cd01283">
    <property type="entry name" value="cytidine_deaminase"/>
    <property type="match status" value="1"/>
</dbReference>
<organism evidence="17 18">
    <name type="scientific">Rubellicoccus peritrichatus</name>
    <dbReference type="NCBI Taxonomy" id="3080537"/>
    <lineage>
        <taxon>Bacteria</taxon>
        <taxon>Pseudomonadati</taxon>
        <taxon>Verrucomicrobiota</taxon>
        <taxon>Opitutia</taxon>
        <taxon>Puniceicoccales</taxon>
        <taxon>Cerasicoccaceae</taxon>
        <taxon>Rubellicoccus</taxon>
    </lineage>
</organism>
<comment type="similarity">
    <text evidence="3 15">Belongs to the cytidine and deoxycytidylate deaminase family.</text>
</comment>
<feature type="binding site" evidence="14">
    <location>
        <position position="96"/>
    </location>
    <ligand>
        <name>Zn(2+)</name>
        <dbReference type="ChEBI" id="CHEBI:29105"/>
        <note>catalytic</note>
    </ligand>
</feature>
<dbReference type="InterPro" id="IPR016192">
    <property type="entry name" value="APOBEC/CMP_deaminase_Zn-bd"/>
</dbReference>
<dbReference type="GO" id="GO:0042802">
    <property type="term" value="F:identical protein binding"/>
    <property type="evidence" value="ECO:0007669"/>
    <property type="project" value="UniProtKB-ARBA"/>
</dbReference>
<dbReference type="GO" id="GO:0004126">
    <property type="term" value="F:cytidine deaminase activity"/>
    <property type="evidence" value="ECO:0007669"/>
    <property type="project" value="UniProtKB-UniRule"/>
</dbReference>
<keyword evidence="7 15" id="KW-0378">Hydrolase</keyword>
<evidence type="ECO:0000256" key="11">
    <source>
        <dbReference type="ARBA" id="ARBA00049558"/>
    </source>
</evidence>
<dbReference type="EMBL" id="CP136920">
    <property type="protein sequence ID" value="WOO41982.1"/>
    <property type="molecule type" value="Genomic_DNA"/>
</dbReference>
<dbReference type="InterPro" id="IPR016193">
    <property type="entry name" value="Cytidine_deaminase-like"/>
</dbReference>
<gene>
    <name evidence="17" type="primary">cdd</name>
    <name evidence="17" type="ORF">RZN69_02700</name>
</gene>
<evidence type="ECO:0000256" key="4">
    <source>
        <dbReference type="ARBA" id="ARBA00012783"/>
    </source>
</evidence>
<keyword evidence="18" id="KW-1185">Reference proteome</keyword>
<evidence type="ECO:0000256" key="13">
    <source>
        <dbReference type="PIRSR" id="PIRSR606262-2"/>
    </source>
</evidence>
<feature type="active site" description="Proton donor" evidence="12">
    <location>
        <position position="57"/>
    </location>
</feature>
<comment type="catalytic activity">
    <reaction evidence="10 15">
        <text>2'-deoxycytidine + H2O + H(+) = 2'-deoxyuridine + NH4(+)</text>
        <dbReference type="Rhea" id="RHEA:13433"/>
        <dbReference type="ChEBI" id="CHEBI:15377"/>
        <dbReference type="ChEBI" id="CHEBI:15378"/>
        <dbReference type="ChEBI" id="CHEBI:15698"/>
        <dbReference type="ChEBI" id="CHEBI:16450"/>
        <dbReference type="ChEBI" id="CHEBI:28938"/>
        <dbReference type="EC" id="3.5.4.5"/>
    </reaction>
</comment>